<dbReference type="Pfam" id="PF00615">
    <property type="entry name" value="RGS"/>
    <property type="match status" value="1"/>
</dbReference>
<dbReference type="SUPFAM" id="SSF48097">
    <property type="entry name" value="Regulator of G-protein signaling, RGS"/>
    <property type="match status" value="1"/>
</dbReference>
<proteinExistence type="predicted"/>
<dbReference type="Gene3D" id="3.30.70.1230">
    <property type="entry name" value="Nucleotide cyclase"/>
    <property type="match status" value="1"/>
</dbReference>
<keyword evidence="1" id="KW-0472">Membrane</keyword>
<organism evidence="3 4">
    <name type="scientific">Acrasis kona</name>
    <dbReference type="NCBI Taxonomy" id="1008807"/>
    <lineage>
        <taxon>Eukaryota</taxon>
        <taxon>Discoba</taxon>
        <taxon>Heterolobosea</taxon>
        <taxon>Tetramitia</taxon>
        <taxon>Eutetramitia</taxon>
        <taxon>Acrasidae</taxon>
        <taxon>Acrasis</taxon>
    </lineage>
</organism>
<comment type="caution">
    <text evidence="3">The sequence shown here is derived from an EMBL/GenBank/DDBJ whole genome shotgun (WGS) entry which is preliminary data.</text>
</comment>
<evidence type="ECO:0000313" key="4">
    <source>
        <dbReference type="Proteomes" id="UP001431209"/>
    </source>
</evidence>
<feature type="domain" description="RGS" evidence="2">
    <location>
        <begin position="537"/>
        <end position="630"/>
    </location>
</feature>
<dbReference type="InterPro" id="IPR036305">
    <property type="entry name" value="RGS_sf"/>
</dbReference>
<dbReference type="EMBL" id="JAOPGA020000178">
    <property type="protein sequence ID" value="KAL0477454.1"/>
    <property type="molecule type" value="Genomic_DNA"/>
</dbReference>
<dbReference type="SUPFAM" id="SSF55073">
    <property type="entry name" value="Nucleotide cyclase"/>
    <property type="match status" value="1"/>
</dbReference>
<gene>
    <name evidence="3" type="ORF">AKO1_005718</name>
</gene>
<dbReference type="AlphaFoldDB" id="A0AAW2YK27"/>
<accession>A0AAW2YK27</accession>
<dbReference type="Gene3D" id="1.10.167.10">
    <property type="entry name" value="Regulator of G-protein Signalling 4, domain 2"/>
    <property type="match status" value="1"/>
</dbReference>
<evidence type="ECO:0000256" key="1">
    <source>
        <dbReference type="SAM" id="Phobius"/>
    </source>
</evidence>
<feature type="transmembrane region" description="Helical" evidence="1">
    <location>
        <begin position="225"/>
        <end position="249"/>
    </location>
</feature>
<sequence>MNAINYQWDLENTSIETVRRGWRLTDTAVAQTSGWDFGYLNRTEALDIRSTSLSQKNITKSYAVIKFYNKILQDTLRYIGRETQNVTNDKVVPLVMATFNYLDAAAKCSASCKLLILCNYTYFNLDYDLFAFDYSRRQLYDTLHNSGGPVIDEYVRYMKSSYETQKINRLYAMLGMDDYNTAVMEYPLDKFNQYSNVYLNLVGNMSYATLDYYILVKGAESEKNLVILVILVIGVVLFAASAFISNFFLSTSISGPWSRLNKLQETTIKKFMPQGFLNLIKCKNISEVRVGLSNTCQLTMMQVEITNFDFCFRGFNSDEILSMLNCFLNHVCPLVRLHGGFVEKYNHDGFNALFKSATNAIKAAVDIRQNIDSFCKNNEEYAFMRTGIAIHAAQVLVGTVGEDERMDGAIISEEIDMIIHLLRVHDKLNVPIVSSDSITLQSAPDSRFLGKTLDRHGKEVVVLEIYARSDHSKKQTRELFNAASKSFTKKEFYKAEKQYGEVLSIDPDDFVCKKLLEICKNVLSRYEVEISKLGAADILSKPELRAFLQKQCISENSSENYDLYVTSEIYKTLDNVERRRCADYIYKTFLDPSGRRSVNVREKTINAIRDKIQNKQELNQDLVNDVMKQMIINLNDTATRVIDSAEFKQVFVKIDSKQNYCII</sequence>
<evidence type="ECO:0000313" key="3">
    <source>
        <dbReference type="EMBL" id="KAL0477454.1"/>
    </source>
</evidence>
<dbReference type="InterPro" id="IPR029787">
    <property type="entry name" value="Nucleotide_cyclase"/>
</dbReference>
<reference evidence="3 4" key="1">
    <citation type="submission" date="2024-03" db="EMBL/GenBank/DDBJ databases">
        <title>The Acrasis kona genome and developmental transcriptomes reveal deep origins of eukaryotic multicellular pathways.</title>
        <authorList>
            <person name="Sheikh S."/>
            <person name="Fu C.-J."/>
            <person name="Brown M.W."/>
            <person name="Baldauf S.L."/>
        </authorList>
    </citation>
    <scope>NUCLEOTIDE SEQUENCE [LARGE SCALE GENOMIC DNA]</scope>
    <source>
        <strain evidence="3 4">ATCC MYA-3509</strain>
    </source>
</reference>
<dbReference type="Proteomes" id="UP001431209">
    <property type="component" value="Unassembled WGS sequence"/>
</dbReference>
<keyword evidence="1" id="KW-1133">Transmembrane helix</keyword>
<dbReference type="PROSITE" id="PS50132">
    <property type="entry name" value="RGS"/>
    <property type="match status" value="1"/>
</dbReference>
<dbReference type="InterPro" id="IPR016137">
    <property type="entry name" value="RGS"/>
</dbReference>
<keyword evidence="4" id="KW-1185">Reference proteome</keyword>
<keyword evidence="1" id="KW-0812">Transmembrane</keyword>
<protein>
    <recommendedName>
        <fullName evidence="2">RGS domain-containing protein</fullName>
    </recommendedName>
</protein>
<name>A0AAW2YK27_9EUKA</name>
<evidence type="ECO:0000259" key="2">
    <source>
        <dbReference type="PROSITE" id="PS50132"/>
    </source>
</evidence>
<dbReference type="InterPro" id="IPR044926">
    <property type="entry name" value="RGS_subdomain_2"/>
</dbReference>